<feature type="transmembrane region" description="Helical" evidence="13">
    <location>
        <begin position="59"/>
        <end position="82"/>
    </location>
</feature>
<keyword evidence="2" id="KW-1003">Cell membrane</keyword>
<dbReference type="PRINTS" id="PR00237">
    <property type="entry name" value="GPCRRHODOPSN"/>
</dbReference>
<keyword evidence="10" id="KW-0807">Transducer</keyword>
<evidence type="ECO:0000256" key="1">
    <source>
        <dbReference type="ARBA" id="ARBA00004651"/>
    </source>
</evidence>
<dbReference type="GO" id="GO:0005886">
    <property type="term" value="C:plasma membrane"/>
    <property type="evidence" value="ECO:0007669"/>
    <property type="project" value="UniProtKB-SubCell"/>
</dbReference>
<dbReference type="SUPFAM" id="SSF81321">
    <property type="entry name" value="Family A G protein-coupled receptor-like"/>
    <property type="match status" value="1"/>
</dbReference>
<keyword evidence="3 13" id="KW-0812">Transmembrane</keyword>
<dbReference type="Gene3D" id="1.20.1070.10">
    <property type="entry name" value="Rhodopsin 7-helix transmembrane proteins"/>
    <property type="match status" value="1"/>
</dbReference>
<keyword evidence="5" id="KW-0297">G-protein coupled receptor</keyword>
<name>A0A8C8DGS3_9TELE</name>
<dbReference type="PANTHER" id="PTHR19268:SF4">
    <property type="entry name" value="G-PROTEIN COUPLED RECEPTOR 173-RELATED"/>
    <property type="match status" value="1"/>
</dbReference>
<comment type="subcellular location">
    <subcellularLocation>
        <location evidence="1">Cell membrane</location>
        <topology evidence="1">Multi-pass membrane protein</topology>
    </subcellularLocation>
</comment>
<reference evidence="15" key="1">
    <citation type="submission" date="2025-08" db="UniProtKB">
        <authorList>
            <consortium name="Ensembl"/>
        </authorList>
    </citation>
    <scope>IDENTIFICATION</scope>
</reference>
<sequence length="124" mass="13819">MANGSETAGMLPESSSSTVSTYIKLVLLGLIIFISLMGNLMVSLLVLRNRMLHKAPYYFLLDLCLADTIRSAICFPFVLVSIKNGSAWTYSVLSCKVVAFMAVLFCFHAAFMLFCISVTRYMHR</sequence>
<comment type="function">
    <text evidence="12">Is a receptor for the SMIM20 derived peptides Phoenixin-14 and Phoenixin-20. It mediates the Phoenixin-14 and Phoenixin-20 augmentation of gonadotropin-releasing hormone (GNRH) signaling in the hypothalamus and pituitary gland. In the ovary, it mediates the effects of Phoenixin-14 and Phoenixin-20 induced granulosa cell proliferation during follicular growth.</text>
</comment>
<reference evidence="15" key="2">
    <citation type="submission" date="2025-09" db="UniProtKB">
        <authorList>
            <consortium name="Ensembl"/>
        </authorList>
    </citation>
    <scope>IDENTIFICATION</scope>
</reference>
<evidence type="ECO:0000313" key="16">
    <source>
        <dbReference type="Proteomes" id="UP000694383"/>
    </source>
</evidence>
<dbReference type="Proteomes" id="UP000694383">
    <property type="component" value="Unplaced"/>
</dbReference>
<organism evidence="15 16">
    <name type="scientific">Oryzias sinensis</name>
    <name type="common">Chinese medaka</name>
    <dbReference type="NCBI Taxonomy" id="183150"/>
    <lineage>
        <taxon>Eukaryota</taxon>
        <taxon>Metazoa</taxon>
        <taxon>Chordata</taxon>
        <taxon>Craniata</taxon>
        <taxon>Vertebrata</taxon>
        <taxon>Euteleostomi</taxon>
        <taxon>Actinopterygii</taxon>
        <taxon>Neopterygii</taxon>
        <taxon>Teleostei</taxon>
        <taxon>Neoteleostei</taxon>
        <taxon>Acanthomorphata</taxon>
        <taxon>Ovalentaria</taxon>
        <taxon>Atherinomorphae</taxon>
        <taxon>Beloniformes</taxon>
        <taxon>Adrianichthyidae</taxon>
        <taxon>Oryziinae</taxon>
        <taxon>Oryzias</taxon>
    </lineage>
</organism>
<feature type="domain" description="G-protein coupled receptors family 1 profile" evidence="14">
    <location>
        <begin position="38"/>
        <end position="124"/>
    </location>
</feature>
<feature type="transmembrane region" description="Helical" evidence="13">
    <location>
        <begin position="22"/>
        <end position="47"/>
    </location>
</feature>
<evidence type="ECO:0000256" key="3">
    <source>
        <dbReference type="ARBA" id="ARBA00022692"/>
    </source>
</evidence>
<dbReference type="PANTHER" id="PTHR19268">
    <property type="entry name" value="G PROTEIN-COUPLED RECEPTOR"/>
    <property type="match status" value="1"/>
</dbReference>
<evidence type="ECO:0000313" key="15">
    <source>
        <dbReference type="Ensembl" id="ENSOSIP00000004292.1"/>
    </source>
</evidence>
<evidence type="ECO:0000256" key="13">
    <source>
        <dbReference type="SAM" id="Phobius"/>
    </source>
</evidence>
<evidence type="ECO:0000256" key="12">
    <source>
        <dbReference type="ARBA" id="ARBA00045439"/>
    </source>
</evidence>
<dbReference type="GO" id="GO:0004930">
    <property type="term" value="F:G protein-coupled receptor activity"/>
    <property type="evidence" value="ECO:0007669"/>
    <property type="project" value="UniProtKB-KW"/>
</dbReference>
<keyword evidence="9" id="KW-0325">Glycoprotein</keyword>
<evidence type="ECO:0000256" key="5">
    <source>
        <dbReference type="ARBA" id="ARBA00023040"/>
    </source>
</evidence>
<dbReference type="GeneTree" id="ENSGT00890000139436"/>
<dbReference type="PROSITE" id="PS50262">
    <property type="entry name" value="G_PROTEIN_RECEP_F1_2"/>
    <property type="match status" value="1"/>
</dbReference>
<evidence type="ECO:0000256" key="4">
    <source>
        <dbReference type="ARBA" id="ARBA00022989"/>
    </source>
</evidence>
<proteinExistence type="predicted"/>
<dbReference type="InterPro" id="IPR051509">
    <property type="entry name" value="GPCR_Orphan/Phoenixin"/>
</dbReference>
<accession>A0A8C8DGS3</accession>
<dbReference type="Ensembl" id="ENSOSIT00000004595.1">
    <property type="protein sequence ID" value="ENSOSIP00000004292.1"/>
    <property type="gene ID" value="ENSOSIG00000002911.1"/>
</dbReference>
<keyword evidence="4 13" id="KW-1133">Transmembrane helix</keyword>
<evidence type="ECO:0000256" key="2">
    <source>
        <dbReference type="ARBA" id="ARBA00022475"/>
    </source>
</evidence>
<evidence type="ECO:0000256" key="9">
    <source>
        <dbReference type="ARBA" id="ARBA00023180"/>
    </source>
</evidence>
<evidence type="ECO:0000256" key="11">
    <source>
        <dbReference type="ARBA" id="ARBA00039994"/>
    </source>
</evidence>
<keyword evidence="16" id="KW-1185">Reference proteome</keyword>
<keyword evidence="7" id="KW-1015">Disulfide bond</keyword>
<evidence type="ECO:0000256" key="7">
    <source>
        <dbReference type="ARBA" id="ARBA00023157"/>
    </source>
</evidence>
<evidence type="ECO:0000256" key="10">
    <source>
        <dbReference type="ARBA" id="ARBA00023224"/>
    </source>
</evidence>
<dbReference type="InterPro" id="IPR017452">
    <property type="entry name" value="GPCR_Rhodpsn_7TM"/>
</dbReference>
<dbReference type="InterPro" id="IPR000276">
    <property type="entry name" value="GPCR_Rhodpsn"/>
</dbReference>
<dbReference type="Pfam" id="PF00001">
    <property type="entry name" value="7tm_1"/>
    <property type="match status" value="1"/>
</dbReference>
<evidence type="ECO:0000259" key="14">
    <source>
        <dbReference type="PROSITE" id="PS50262"/>
    </source>
</evidence>
<feature type="transmembrane region" description="Helical" evidence="13">
    <location>
        <begin position="88"/>
        <end position="116"/>
    </location>
</feature>
<dbReference type="AlphaFoldDB" id="A0A8C8DGS3"/>
<protein>
    <recommendedName>
        <fullName evidence="11">Probable G-protein coupled receptor 173</fullName>
    </recommendedName>
</protein>
<keyword evidence="6 13" id="KW-0472">Membrane</keyword>
<evidence type="ECO:0000256" key="6">
    <source>
        <dbReference type="ARBA" id="ARBA00023136"/>
    </source>
</evidence>
<keyword evidence="8" id="KW-0675">Receptor</keyword>
<evidence type="ECO:0000256" key="8">
    <source>
        <dbReference type="ARBA" id="ARBA00023170"/>
    </source>
</evidence>